<gene>
    <name evidence="9" type="ORF">HPB48_016214</name>
</gene>
<keyword evidence="6 7" id="KW-0333">Golgi apparatus</keyword>
<keyword evidence="5 7" id="KW-0808">Transferase</keyword>
<evidence type="ECO:0000313" key="10">
    <source>
        <dbReference type="Proteomes" id="UP000821853"/>
    </source>
</evidence>
<sequence length="230" mass="27466">MNWTMTYRLDSDVLDTYGTVTPKAMPSFYSFQRLREGWMRKHVMAVWPVSHCDTFGKREHFVEELRKYMRVDVYGQCGNYACPRFTGCHQKFATKYFFRLSFENTLCKDYVTEKLFYTLNFDMIPVTFGGADYKALAPPNSYIDALAFKTPKDLADYLKRVSEDFDLYKSYFEWKGVYDVKRFTYYTFCNLCSKLYSSSFMERSAYPDIVQWWNESSQCRAWNRNTMELS</sequence>
<comment type="caution">
    <text evidence="9">The sequence shown here is derived from an EMBL/GenBank/DDBJ whole genome shotgun (WGS) entry which is preliminary data.</text>
</comment>
<keyword evidence="4 7" id="KW-0328">Glycosyltransferase</keyword>
<protein>
    <recommendedName>
        <fullName evidence="7">Fucosyltransferase</fullName>
        <ecNumber evidence="7">2.4.1.-</ecNumber>
    </recommendedName>
</protein>
<dbReference type="GO" id="GO:0008417">
    <property type="term" value="F:fucosyltransferase activity"/>
    <property type="evidence" value="ECO:0007669"/>
    <property type="project" value="InterPro"/>
</dbReference>
<dbReference type="EC" id="2.4.1.-" evidence="7"/>
<dbReference type="VEuPathDB" id="VectorBase:HLOH_061781"/>
<keyword evidence="10" id="KW-1185">Reference proteome</keyword>
<evidence type="ECO:0000313" key="9">
    <source>
        <dbReference type="EMBL" id="KAH9364883.1"/>
    </source>
</evidence>
<evidence type="ECO:0000256" key="5">
    <source>
        <dbReference type="ARBA" id="ARBA00022679"/>
    </source>
</evidence>
<dbReference type="InterPro" id="IPR038577">
    <property type="entry name" value="GT10-like_C_sf"/>
</dbReference>
<keyword evidence="7" id="KW-0472">Membrane</keyword>
<organism evidence="9 10">
    <name type="scientific">Haemaphysalis longicornis</name>
    <name type="common">Bush tick</name>
    <dbReference type="NCBI Taxonomy" id="44386"/>
    <lineage>
        <taxon>Eukaryota</taxon>
        <taxon>Metazoa</taxon>
        <taxon>Ecdysozoa</taxon>
        <taxon>Arthropoda</taxon>
        <taxon>Chelicerata</taxon>
        <taxon>Arachnida</taxon>
        <taxon>Acari</taxon>
        <taxon>Parasitiformes</taxon>
        <taxon>Ixodida</taxon>
        <taxon>Ixodoidea</taxon>
        <taxon>Ixodidae</taxon>
        <taxon>Haemaphysalinae</taxon>
        <taxon>Haemaphysalis</taxon>
    </lineage>
</organism>
<dbReference type="EMBL" id="JABSTR010000003">
    <property type="protein sequence ID" value="KAH9364883.1"/>
    <property type="molecule type" value="Genomic_DNA"/>
</dbReference>
<comment type="subcellular location">
    <subcellularLocation>
        <location evidence="1">Golgi apparatus membrane</location>
        <topology evidence="1">Single-pass type II membrane protein</topology>
    </subcellularLocation>
    <subcellularLocation>
        <location evidence="7">Golgi apparatus</location>
        <location evidence="7">Golgi stack membrane</location>
        <topology evidence="7">Single-pass type II membrane protein</topology>
    </subcellularLocation>
</comment>
<keyword evidence="7" id="KW-0812">Transmembrane</keyword>
<evidence type="ECO:0000256" key="4">
    <source>
        <dbReference type="ARBA" id="ARBA00022676"/>
    </source>
</evidence>
<dbReference type="GO" id="GO:0000139">
    <property type="term" value="C:Golgi membrane"/>
    <property type="evidence" value="ECO:0007669"/>
    <property type="project" value="UniProtKB-SubCell"/>
</dbReference>
<dbReference type="OrthoDB" id="427096at2759"/>
<dbReference type="OMA" id="ISTHRED"/>
<evidence type="ECO:0000256" key="2">
    <source>
        <dbReference type="ARBA" id="ARBA00004922"/>
    </source>
</evidence>
<evidence type="ECO:0000256" key="3">
    <source>
        <dbReference type="ARBA" id="ARBA00008919"/>
    </source>
</evidence>
<reference evidence="9 10" key="1">
    <citation type="journal article" date="2020" name="Cell">
        <title>Large-Scale Comparative Analyses of Tick Genomes Elucidate Their Genetic Diversity and Vector Capacities.</title>
        <authorList>
            <consortium name="Tick Genome and Microbiome Consortium (TIGMIC)"/>
            <person name="Jia N."/>
            <person name="Wang J."/>
            <person name="Shi W."/>
            <person name="Du L."/>
            <person name="Sun Y."/>
            <person name="Zhan W."/>
            <person name="Jiang J.F."/>
            <person name="Wang Q."/>
            <person name="Zhang B."/>
            <person name="Ji P."/>
            <person name="Bell-Sakyi L."/>
            <person name="Cui X.M."/>
            <person name="Yuan T.T."/>
            <person name="Jiang B.G."/>
            <person name="Yang W.F."/>
            <person name="Lam T.T."/>
            <person name="Chang Q.C."/>
            <person name="Ding S.J."/>
            <person name="Wang X.J."/>
            <person name="Zhu J.G."/>
            <person name="Ruan X.D."/>
            <person name="Zhao L."/>
            <person name="Wei J.T."/>
            <person name="Ye R.Z."/>
            <person name="Que T.C."/>
            <person name="Du C.H."/>
            <person name="Zhou Y.H."/>
            <person name="Cheng J.X."/>
            <person name="Dai P.F."/>
            <person name="Guo W.B."/>
            <person name="Han X.H."/>
            <person name="Huang E.J."/>
            <person name="Li L.F."/>
            <person name="Wei W."/>
            <person name="Gao Y.C."/>
            <person name="Liu J.Z."/>
            <person name="Shao H.Z."/>
            <person name="Wang X."/>
            <person name="Wang C.C."/>
            <person name="Yang T.C."/>
            <person name="Huo Q.B."/>
            <person name="Li W."/>
            <person name="Chen H.Y."/>
            <person name="Chen S.E."/>
            <person name="Zhou L.G."/>
            <person name="Ni X.B."/>
            <person name="Tian J.H."/>
            <person name="Sheng Y."/>
            <person name="Liu T."/>
            <person name="Pan Y.S."/>
            <person name="Xia L.Y."/>
            <person name="Li J."/>
            <person name="Zhao F."/>
            <person name="Cao W.C."/>
        </authorList>
    </citation>
    <scope>NUCLEOTIDE SEQUENCE [LARGE SCALE GENOMIC DNA]</scope>
    <source>
        <strain evidence="9">HaeL-2018</strain>
    </source>
</reference>
<name>A0A9J6FPY4_HAELO</name>
<dbReference type="GO" id="GO:0032580">
    <property type="term" value="C:Golgi cisterna membrane"/>
    <property type="evidence" value="ECO:0007669"/>
    <property type="project" value="UniProtKB-SubCell"/>
</dbReference>
<dbReference type="AlphaFoldDB" id="A0A9J6FPY4"/>
<dbReference type="FunFam" id="3.40.50.11660:FF:000006">
    <property type="entry name" value="Alpha-(1,3)-fucosyltransferase C"/>
    <property type="match status" value="1"/>
</dbReference>
<comment type="pathway">
    <text evidence="2">Protein modification; protein glycosylation.</text>
</comment>
<feature type="domain" description="Fucosyltransferase C-terminal" evidence="8">
    <location>
        <begin position="38"/>
        <end position="212"/>
    </location>
</feature>
<proteinExistence type="inferred from homology"/>
<evidence type="ECO:0000256" key="7">
    <source>
        <dbReference type="RuleBase" id="RU003832"/>
    </source>
</evidence>
<dbReference type="Gene3D" id="3.40.50.11660">
    <property type="entry name" value="Glycosyl transferase family 10, C-terminal domain"/>
    <property type="match status" value="1"/>
</dbReference>
<dbReference type="InterPro" id="IPR055270">
    <property type="entry name" value="Glyco_tran_10_C"/>
</dbReference>
<dbReference type="Proteomes" id="UP000821853">
    <property type="component" value="Unassembled WGS sequence"/>
</dbReference>
<dbReference type="PANTHER" id="PTHR48438">
    <property type="entry name" value="ALPHA-(1,3)-FUCOSYLTRANSFERASE C-RELATED"/>
    <property type="match status" value="1"/>
</dbReference>
<dbReference type="Pfam" id="PF00852">
    <property type="entry name" value="Glyco_transf_10"/>
    <property type="match status" value="1"/>
</dbReference>
<evidence type="ECO:0000259" key="8">
    <source>
        <dbReference type="Pfam" id="PF00852"/>
    </source>
</evidence>
<dbReference type="SUPFAM" id="SSF53756">
    <property type="entry name" value="UDP-Glycosyltransferase/glycogen phosphorylase"/>
    <property type="match status" value="1"/>
</dbReference>
<evidence type="ECO:0000256" key="1">
    <source>
        <dbReference type="ARBA" id="ARBA00004323"/>
    </source>
</evidence>
<dbReference type="InterPro" id="IPR001503">
    <property type="entry name" value="Glyco_trans_10"/>
</dbReference>
<evidence type="ECO:0000256" key="6">
    <source>
        <dbReference type="ARBA" id="ARBA00023034"/>
    </source>
</evidence>
<comment type="similarity">
    <text evidence="3 7">Belongs to the glycosyltransferase 10 family.</text>
</comment>
<accession>A0A9J6FPY4</accession>
<dbReference type="PANTHER" id="PTHR48438:SF1">
    <property type="entry name" value="ALPHA-(1,3)-FUCOSYLTRANSFERASE C-RELATED"/>
    <property type="match status" value="1"/>
</dbReference>